<keyword evidence="2" id="KW-1185">Reference proteome</keyword>
<proteinExistence type="predicted"/>
<reference evidence="1" key="1">
    <citation type="submission" date="2022-06" db="EMBL/GenBank/DDBJ databases">
        <title>Natrinema sp. a new haloarchaeum isolate from saline soil.</title>
        <authorList>
            <person name="Strakova D."/>
            <person name="Galisteo C."/>
            <person name="Sanchez-Porro C."/>
            <person name="Ventosa A."/>
        </authorList>
    </citation>
    <scope>NUCLEOTIDE SEQUENCE</scope>
    <source>
        <strain evidence="1">S1CR25-10</strain>
    </source>
</reference>
<comment type="caution">
    <text evidence="1">The sequence shown here is derived from an EMBL/GenBank/DDBJ whole genome shotgun (WGS) entry which is preliminary data.</text>
</comment>
<dbReference type="Proteomes" id="UP001154061">
    <property type="component" value="Unassembled WGS sequence"/>
</dbReference>
<organism evidence="1 2">
    <name type="scientific">Natrinema salsiterrestre</name>
    <dbReference type="NCBI Taxonomy" id="2950540"/>
    <lineage>
        <taxon>Archaea</taxon>
        <taxon>Methanobacteriati</taxon>
        <taxon>Methanobacteriota</taxon>
        <taxon>Stenosarchaea group</taxon>
        <taxon>Halobacteria</taxon>
        <taxon>Halobacteriales</taxon>
        <taxon>Natrialbaceae</taxon>
        <taxon>Natrinema</taxon>
    </lineage>
</organism>
<name>A0A9Q4L539_9EURY</name>
<evidence type="ECO:0008006" key="3">
    <source>
        <dbReference type="Google" id="ProtNLM"/>
    </source>
</evidence>
<gene>
    <name evidence="1" type="ORF">NDI89_15665</name>
</gene>
<evidence type="ECO:0000313" key="1">
    <source>
        <dbReference type="EMBL" id="MDF9747028.1"/>
    </source>
</evidence>
<accession>A0A9Q4L539</accession>
<dbReference type="EMBL" id="JAMQOT010000005">
    <property type="protein sequence ID" value="MDF9747028.1"/>
    <property type="molecule type" value="Genomic_DNA"/>
</dbReference>
<dbReference type="RefSeq" id="WP_277522805.1">
    <property type="nucleotide sequence ID" value="NZ_JAMQOT010000005.1"/>
</dbReference>
<protein>
    <recommendedName>
        <fullName evidence="3">DUF2971 domain-containing protein</fullName>
    </recommendedName>
</protein>
<dbReference type="AlphaFoldDB" id="A0A9Q4L539"/>
<sequence>MTAENDSQDRWSIQKPNPDQFIWRYMDFTQFISILQNKSMWFNRVDQFEDPFEGKVPDNNYSTIQDRYADTEIPQNKVKEITDFLQLSKSITFANCWHENDYQSAAMWDLYLSNDQGIAVRSTPEQVKSAFDESQHSIISGKVHYVDYDDILLPENNLLSPAFFKRRSFEHENEIRFVFARWDVITEDGQTPLSDLPSGEYVSVDVDSLIDAVYVSPTSPDWFSDLVTDIVDEYNVDASIEHSDLYDEGMK</sequence>
<evidence type="ECO:0000313" key="2">
    <source>
        <dbReference type="Proteomes" id="UP001154061"/>
    </source>
</evidence>